<feature type="region of interest" description="Disordered" evidence="1">
    <location>
        <begin position="446"/>
        <end position="565"/>
    </location>
</feature>
<protein>
    <recommendedName>
        <fullName evidence="4">DNA (cytosine-5)-methyltransferase 1 replication foci domain-containing protein</fullName>
    </recommendedName>
</protein>
<accession>A0A9P8U0M2</accession>
<evidence type="ECO:0000313" key="2">
    <source>
        <dbReference type="EMBL" id="KAH6611167.1"/>
    </source>
</evidence>
<name>A0A9P8U0M2_9HYPO</name>
<feature type="region of interest" description="Disordered" evidence="1">
    <location>
        <begin position="759"/>
        <end position="799"/>
    </location>
</feature>
<sequence>MSGRKRRASTSSVETVDGDKIRWLQESSVVRSQPKDVPRDQYPCFELRDATVYDRKGEALENALNVVVRGPYIVRGHLIIDDPSQKAYPAVIMRVRASTPIEIRHCISYSIGEEPGARPVVWVLGRGAWYEISPSEAYRPIFNQMCEATTMYYNLVDIYNTGRLNGTRTPPSSNPLEALRDDFLQRSMLKPIYQYSMKVGDGATFNEVVERCAHHATFFASQFEQEPDGLINWKQTPFYKWFTDKHADVVHKTRVAFKNPRKAASPPREVASPAPSNRSSNRITRSASSEVVELDQFQLSKRPKPASNTDMADPDATARRPTMPPPSAGAATSIAANDDSPFASVLAAVECLYEKRVAAKRGVTWMNALNMLYFDYKFPNFKDGTVGSHRVPVEEVLHYNAAALLQVLDKERFQKHELYSYLENLSQKPFSPRSIKPSDFPYRLVPRKATQRQSKKSGASAVDSESSARKNSAANANGSPRHVGKTLKWPGRRPGKTSGLRTVATSKKRAYAEIGDESEPDSEASGLKRSHYFSDRDEEEEDVSMRDSTEANTPKDAGLVAQPQPAEAEPIQIVIRTEKIPSTVPRGPDDTWTCDQDGCAYVVRGGDADGCQARIQRHFEEHEQQNKRLSLAVTESTRGHMPIKYAYFPPFLILVEFPPPSNTANTAAPAVNPAAPITTASSSPSSQPAATHSLHPSAPASVEGFSSSSPSPPPNEIPDLSGSARESFCQLVDQFRRRPQPVSDKIGSLTMLQSFTREAQANGRKGAAEPAACHARWSPPAVDQEETDSMTLRLDDDDS</sequence>
<comment type="caution">
    <text evidence="2">The sequence shown here is derived from an EMBL/GenBank/DDBJ whole genome shotgun (WGS) entry which is preliminary data.</text>
</comment>
<feature type="region of interest" description="Disordered" evidence="1">
    <location>
        <begin position="258"/>
        <end position="334"/>
    </location>
</feature>
<organism evidence="2 3">
    <name type="scientific">Trichoderma cornu-damae</name>
    <dbReference type="NCBI Taxonomy" id="654480"/>
    <lineage>
        <taxon>Eukaryota</taxon>
        <taxon>Fungi</taxon>
        <taxon>Dikarya</taxon>
        <taxon>Ascomycota</taxon>
        <taxon>Pezizomycotina</taxon>
        <taxon>Sordariomycetes</taxon>
        <taxon>Hypocreomycetidae</taxon>
        <taxon>Hypocreales</taxon>
        <taxon>Hypocreaceae</taxon>
        <taxon>Trichoderma</taxon>
    </lineage>
</organism>
<dbReference type="EMBL" id="JAIWOZ010000001">
    <property type="protein sequence ID" value="KAH6611167.1"/>
    <property type="molecule type" value="Genomic_DNA"/>
</dbReference>
<evidence type="ECO:0000313" key="3">
    <source>
        <dbReference type="Proteomes" id="UP000827724"/>
    </source>
</evidence>
<dbReference type="OrthoDB" id="5382953at2759"/>
<evidence type="ECO:0008006" key="4">
    <source>
        <dbReference type="Google" id="ProtNLM"/>
    </source>
</evidence>
<feature type="compositionally biased region" description="Basic residues" evidence="1">
    <location>
        <begin position="446"/>
        <end position="455"/>
    </location>
</feature>
<keyword evidence="3" id="KW-1185">Reference proteome</keyword>
<feature type="compositionally biased region" description="Low complexity" evidence="1">
    <location>
        <begin position="675"/>
        <end position="691"/>
    </location>
</feature>
<feature type="region of interest" description="Disordered" evidence="1">
    <location>
        <begin position="675"/>
        <end position="722"/>
    </location>
</feature>
<feature type="compositionally biased region" description="Basic residues" evidence="1">
    <location>
        <begin position="482"/>
        <end position="495"/>
    </location>
</feature>
<evidence type="ECO:0000256" key="1">
    <source>
        <dbReference type="SAM" id="MobiDB-lite"/>
    </source>
</evidence>
<proteinExistence type="predicted"/>
<gene>
    <name evidence="2" type="ORF">Trco_001187</name>
</gene>
<feature type="compositionally biased region" description="Low complexity" evidence="1">
    <location>
        <begin position="469"/>
        <end position="479"/>
    </location>
</feature>
<dbReference type="AlphaFoldDB" id="A0A9P8U0M2"/>
<dbReference type="Proteomes" id="UP000827724">
    <property type="component" value="Unassembled WGS sequence"/>
</dbReference>
<feature type="compositionally biased region" description="Polar residues" evidence="1">
    <location>
        <begin position="274"/>
        <end position="289"/>
    </location>
</feature>
<reference evidence="2" key="1">
    <citation type="submission" date="2021-08" db="EMBL/GenBank/DDBJ databases">
        <title>Chromosome-Level Trichoderma cornu-damae using Hi-C Data.</title>
        <authorList>
            <person name="Kim C.S."/>
        </authorList>
    </citation>
    <scope>NUCLEOTIDE SEQUENCE</scope>
    <source>
        <strain evidence="2">KA19-0412C</strain>
    </source>
</reference>